<name>A0A1S3WZT6_TOBAC</name>
<dbReference type="PANTHER" id="PTHR37178:SF1">
    <property type="entry name" value="PLANT_PROTEIN"/>
    <property type="match status" value="1"/>
</dbReference>
<feature type="region of interest" description="Disordered" evidence="1">
    <location>
        <begin position="1"/>
        <end position="22"/>
    </location>
</feature>
<organism evidence="2">
    <name type="scientific">Nicotiana tabacum</name>
    <name type="common">Common tobacco</name>
    <dbReference type="NCBI Taxonomy" id="4097"/>
    <lineage>
        <taxon>Eukaryota</taxon>
        <taxon>Viridiplantae</taxon>
        <taxon>Streptophyta</taxon>
        <taxon>Embryophyta</taxon>
        <taxon>Tracheophyta</taxon>
        <taxon>Spermatophyta</taxon>
        <taxon>Magnoliopsida</taxon>
        <taxon>eudicotyledons</taxon>
        <taxon>Gunneridae</taxon>
        <taxon>Pentapetalae</taxon>
        <taxon>asterids</taxon>
        <taxon>lamiids</taxon>
        <taxon>Solanales</taxon>
        <taxon>Solanaceae</taxon>
        <taxon>Nicotianoideae</taxon>
        <taxon>Nicotianeae</taxon>
        <taxon>Nicotiana</taxon>
    </lineage>
</organism>
<accession>A0A1S3WZT6</accession>
<feature type="compositionally biased region" description="Low complexity" evidence="1">
    <location>
        <begin position="1"/>
        <end position="15"/>
    </location>
</feature>
<proteinExistence type="predicted"/>
<evidence type="ECO:0000256" key="1">
    <source>
        <dbReference type="SAM" id="MobiDB-lite"/>
    </source>
</evidence>
<dbReference type="STRING" id="4097.A0A1S3WZT6"/>
<dbReference type="PaxDb" id="4097-A0A1S3WZT6"/>
<reference evidence="2" key="1">
    <citation type="submission" date="2025-08" db="UniProtKB">
        <authorList>
            <consortium name="RefSeq"/>
        </authorList>
    </citation>
    <scope>IDENTIFICATION</scope>
</reference>
<dbReference type="OrthoDB" id="1744939at2759"/>
<protein>
    <submittedName>
        <fullName evidence="2">Uncharacterized protein</fullName>
    </submittedName>
</protein>
<gene>
    <name evidence="2" type="primary">LOC107759606</name>
</gene>
<dbReference type="RefSeq" id="XP_016433068.1">
    <property type="nucleotide sequence ID" value="XM_016577582.1"/>
</dbReference>
<dbReference type="KEGG" id="nta:107759606"/>
<evidence type="ECO:0000313" key="2">
    <source>
        <dbReference type="RefSeq" id="XP_016433068.1"/>
    </source>
</evidence>
<dbReference type="AlphaFoldDB" id="A0A1S3WZT6"/>
<dbReference type="PANTHER" id="PTHR37178">
    <property type="entry name" value="PLANT/PROTEIN"/>
    <property type="match status" value="1"/>
</dbReference>
<sequence>MDSLSSVPPSIVLPPGKFSRHHHHRRRISALSSHAKSKSPFPQFQIPRSCNRMRSMAVCCKLSTGGDKEEEESSRRDEEVERALRMDGTIPGTPNEFVEQVSSRAYDMRRHLQQSFDSSSYDGKPHFSRLFQLLLLFTFRLTYFLPPSSLFGSMKFKKD</sequence>